<dbReference type="GO" id="GO:0009007">
    <property type="term" value="F:site-specific DNA-methyltransferase (adenine-specific) activity"/>
    <property type="evidence" value="ECO:0007669"/>
    <property type="project" value="UniProtKB-EC"/>
</dbReference>
<dbReference type="InterPro" id="IPR004546">
    <property type="entry name" value="Restrct_endonuc_T1M"/>
</dbReference>
<dbReference type="PRINTS" id="PR00507">
    <property type="entry name" value="N12N6MTFRASE"/>
</dbReference>
<reference evidence="10 11" key="1">
    <citation type="submission" date="2019-09" db="EMBL/GenBank/DDBJ databases">
        <title>Complete Genome Sequence of Lactobacillus nenjiangensis SH-Y15, isolated from sauerkraut.</title>
        <authorList>
            <person name="Yang H."/>
        </authorList>
    </citation>
    <scope>NUCLEOTIDE SEQUENCE [LARGE SCALE GENOMIC DNA]</scope>
    <source>
        <strain evidence="10 11">SH-Y15</strain>
    </source>
</reference>
<dbReference type="Gene3D" id="1.20.1260.30">
    <property type="match status" value="1"/>
</dbReference>
<dbReference type="Pfam" id="PF12161">
    <property type="entry name" value="HsdM_N"/>
    <property type="match status" value="1"/>
</dbReference>
<name>A0A5P1X0T7_9LACO</name>
<dbReference type="InterPro" id="IPR029063">
    <property type="entry name" value="SAM-dependent_MTases_sf"/>
</dbReference>
<evidence type="ECO:0000256" key="7">
    <source>
        <dbReference type="ARBA" id="ARBA00047942"/>
    </source>
</evidence>
<proteinExistence type="inferred from homology"/>
<dbReference type="OrthoDB" id="9814572at2"/>
<evidence type="ECO:0000259" key="8">
    <source>
        <dbReference type="Pfam" id="PF02384"/>
    </source>
</evidence>
<dbReference type="GO" id="GO:0003677">
    <property type="term" value="F:DNA binding"/>
    <property type="evidence" value="ECO:0007669"/>
    <property type="project" value="InterPro"/>
</dbReference>
<feature type="domain" description="DNA methylase adenine-specific" evidence="8">
    <location>
        <begin position="167"/>
        <end position="477"/>
    </location>
</feature>
<evidence type="ECO:0000256" key="4">
    <source>
        <dbReference type="ARBA" id="ARBA00022679"/>
    </source>
</evidence>
<evidence type="ECO:0000259" key="9">
    <source>
        <dbReference type="Pfam" id="PF12161"/>
    </source>
</evidence>
<sequence length="529" mass="59969">MSEESSKTLEQALWNSANVLRGKMDASEYKNYLLGLIFYRFLSNKTLQAVMTATEEDGDSLEVYKQYWEEQQEDIVNELYTSLGYIIKPEDLFENLVIRIQNHQFQVSDLKNALFNLEQSVKGKKSEPDFEGLFSDIDLDSNRLGKNPSQVMNDTIMALKDIDFNNDRDVLGDAYEFLISEFAMSAGKKAGEFYTPRTVSEIISKIVTIGHTEGKEQIRTVFDPALGSGSLLLTVADQVNGDLPISYHGQELNTTTFNLARMNLMLHGVSYEDINVRNGDSLDADWPTEEPYQFDTVVMNPPYSAHWENDEARLSDPRFRDFGALAPKTKADYAFLLHGLYHLKPSGTMGIVLPHGVLFRGAKEGIIRKQLIEKNMIDAVIGLPANIFYSTSIPTLIMILKKDKTNEDILFIDASNDFTKGKNQNVLTSANIDKIIETYKNREDVDKYAHVAKLDEIKDNEYNLNIPRYVDTFEEEEPVDVIAVTKEISELDTEIDKLEAELLKDFNSLVASDDESKEQLEALKSLFSK</sequence>
<keyword evidence="5" id="KW-0949">S-adenosyl-L-methionine</keyword>
<accession>A0A5P1X0T7</accession>
<evidence type="ECO:0000313" key="10">
    <source>
        <dbReference type="EMBL" id="QER67502.1"/>
    </source>
</evidence>
<dbReference type="PROSITE" id="PS00092">
    <property type="entry name" value="N6_MTASE"/>
    <property type="match status" value="1"/>
</dbReference>
<dbReference type="EC" id="2.1.1.72" evidence="2"/>
<evidence type="ECO:0000256" key="5">
    <source>
        <dbReference type="ARBA" id="ARBA00022691"/>
    </source>
</evidence>
<dbReference type="PANTHER" id="PTHR42933:SF1">
    <property type="entry name" value="SITE-SPECIFIC DNA-METHYLTRANSFERASE (ADENINE-SPECIFIC)"/>
    <property type="match status" value="1"/>
</dbReference>
<dbReference type="GO" id="GO:0008170">
    <property type="term" value="F:N-methyltransferase activity"/>
    <property type="evidence" value="ECO:0007669"/>
    <property type="project" value="InterPro"/>
</dbReference>
<dbReference type="Gene3D" id="3.40.50.150">
    <property type="entry name" value="Vaccinia Virus protein VP39"/>
    <property type="match status" value="1"/>
</dbReference>
<evidence type="ECO:0000256" key="2">
    <source>
        <dbReference type="ARBA" id="ARBA00011900"/>
    </source>
</evidence>
<dbReference type="RefSeq" id="WP_150204052.1">
    <property type="nucleotide sequence ID" value="NZ_CP043939.1"/>
</dbReference>
<dbReference type="Proteomes" id="UP000325295">
    <property type="component" value="Chromosome"/>
</dbReference>
<dbReference type="KEGG" id="lnn:F0161_06285"/>
<evidence type="ECO:0000256" key="6">
    <source>
        <dbReference type="ARBA" id="ARBA00022747"/>
    </source>
</evidence>
<keyword evidence="4 10" id="KW-0808">Transferase</keyword>
<protein>
    <recommendedName>
        <fullName evidence="2">site-specific DNA-methyltransferase (adenine-specific)</fullName>
        <ecNumber evidence="2">2.1.1.72</ecNumber>
    </recommendedName>
</protein>
<feature type="domain" description="N6 adenine-specific DNA methyltransferase N-terminal" evidence="9">
    <location>
        <begin position="9"/>
        <end position="146"/>
    </location>
</feature>
<dbReference type="InterPro" id="IPR003356">
    <property type="entry name" value="DNA_methylase_A-5"/>
</dbReference>
<dbReference type="InterPro" id="IPR051537">
    <property type="entry name" value="DNA_Adenine_Mtase"/>
</dbReference>
<dbReference type="SUPFAM" id="SSF53335">
    <property type="entry name" value="S-adenosyl-L-methionine-dependent methyltransferases"/>
    <property type="match status" value="1"/>
</dbReference>
<comment type="similarity">
    <text evidence="1">Belongs to the N(4)/N(6)-methyltransferase family.</text>
</comment>
<keyword evidence="6" id="KW-0680">Restriction system</keyword>
<dbReference type="PANTHER" id="PTHR42933">
    <property type="entry name" value="SLR6095 PROTEIN"/>
    <property type="match status" value="1"/>
</dbReference>
<keyword evidence="11" id="KW-1185">Reference proteome</keyword>
<dbReference type="Pfam" id="PF02384">
    <property type="entry name" value="N6_Mtase"/>
    <property type="match status" value="1"/>
</dbReference>
<dbReference type="REBASE" id="334130">
    <property type="entry name" value="M.LneY15I"/>
</dbReference>
<dbReference type="InterPro" id="IPR002052">
    <property type="entry name" value="DNA_methylase_N6_adenine_CS"/>
</dbReference>
<dbReference type="EMBL" id="CP043939">
    <property type="protein sequence ID" value="QER67502.1"/>
    <property type="molecule type" value="Genomic_DNA"/>
</dbReference>
<keyword evidence="3 10" id="KW-0489">Methyltransferase</keyword>
<gene>
    <name evidence="10" type="ORF">F0161_06285</name>
</gene>
<comment type="catalytic activity">
    <reaction evidence="7">
        <text>a 2'-deoxyadenosine in DNA + S-adenosyl-L-methionine = an N(6)-methyl-2'-deoxyadenosine in DNA + S-adenosyl-L-homocysteine + H(+)</text>
        <dbReference type="Rhea" id="RHEA:15197"/>
        <dbReference type="Rhea" id="RHEA-COMP:12418"/>
        <dbReference type="Rhea" id="RHEA-COMP:12419"/>
        <dbReference type="ChEBI" id="CHEBI:15378"/>
        <dbReference type="ChEBI" id="CHEBI:57856"/>
        <dbReference type="ChEBI" id="CHEBI:59789"/>
        <dbReference type="ChEBI" id="CHEBI:90615"/>
        <dbReference type="ChEBI" id="CHEBI:90616"/>
        <dbReference type="EC" id="2.1.1.72"/>
    </reaction>
</comment>
<organism evidence="10 11">
    <name type="scientific">Paucilactobacillus nenjiangensis</name>
    <dbReference type="NCBI Taxonomy" id="1296540"/>
    <lineage>
        <taxon>Bacteria</taxon>
        <taxon>Bacillati</taxon>
        <taxon>Bacillota</taxon>
        <taxon>Bacilli</taxon>
        <taxon>Lactobacillales</taxon>
        <taxon>Lactobacillaceae</taxon>
        <taxon>Paucilactobacillus</taxon>
    </lineage>
</organism>
<dbReference type="GO" id="GO:0032259">
    <property type="term" value="P:methylation"/>
    <property type="evidence" value="ECO:0007669"/>
    <property type="project" value="UniProtKB-KW"/>
</dbReference>
<evidence type="ECO:0000313" key="11">
    <source>
        <dbReference type="Proteomes" id="UP000325295"/>
    </source>
</evidence>
<dbReference type="AlphaFoldDB" id="A0A5P1X0T7"/>
<evidence type="ECO:0000256" key="3">
    <source>
        <dbReference type="ARBA" id="ARBA00022603"/>
    </source>
</evidence>
<evidence type="ECO:0000256" key="1">
    <source>
        <dbReference type="ARBA" id="ARBA00006594"/>
    </source>
</evidence>
<dbReference type="GO" id="GO:0009307">
    <property type="term" value="P:DNA restriction-modification system"/>
    <property type="evidence" value="ECO:0007669"/>
    <property type="project" value="UniProtKB-KW"/>
</dbReference>
<dbReference type="NCBIfam" id="TIGR00497">
    <property type="entry name" value="hsdM"/>
    <property type="match status" value="1"/>
</dbReference>
<dbReference type="InterPro" id="IPR038333">
    <property type="entry name" value="T1MK-like_N_sf"/>
</dbReference>
<dbReference type="InterPro" id="IPR022749">
    <property type="entry name" value="D12N6_MeTrfase_N"/>
</dbReference>